<evidence type="ECO:0000256" key="2">
    <source>
        <dbReference type="SAM" id="MobiDB-lite"/>
    </source>
</evidence>
<dbReference type="EMBL" id="NBIV01000102">
    <property type="protein sequence ID" value="PXF44050.1"/>
    <property type="molecule type" value="Genomic_DNA"/>
</dbReference>
<comment type="caution">
    <text evidence="3">The sequence shown here is derived from an EMBL/GenBank/DDBJ whole genome shotgun (WGS) entry which is preliminary data.</text>
</comment>
<feature type="region of interest" description="Disordered" evidence="2">
    <location>
        <begin position="1"/>
        <end position="29"/>
    </location>
</feature>
<keyword evidence="1" id="KW-0175">Coiled coil</keyword>
<dbReference type="AlphaFoldDB" id="A0A2V3ISH0"/>
<name>A0A2V3ISH0_9FLOR</name>
<evidence type="ECO:0000313" key="3">
    <source>
        <dbReference type="EMBL" id="PXF44050.1"/>
    </source>
</evidence>
<accession>A0A2V3ISH0</accession>
<feature type="coiled-coil region" evidence="1">
    <location>
        <begin position="37"/>
        <end position="64"/>
    </location>
</feature>
<dbReference type="Proteomes" id="UP000247409">
    <property type="component" value="Unassembled WGS sequence"/>
</dbReference>
<reference evidence="3 4" key="1">
    <citation type="journal article" date="2018" name="Mol. Biol. Evol.">
        <title>Analysis of the draft genome of the red seaweed Gracilariopsis chorda provides insights into genome size evolution in Rhodophyta.</title>
        <authorList>
            <person name="Lee J."/>
            <person name="Yang E.C."/>
            <person name="Graf L."/>
            <person name="Yang J.H."/>
            <person name="Qiu H."/>
            <person name="Zel Zion U."/>
            <person name="Chan C.X."/>
            <person name="Stephens T.G."/>
            <person name="Weber A.P.M."/>
            <person name="Boo G.H."/>
            <person name="Boo S.M."/>
            <person name="Kim K.M."/>
            <person name="Shin Y."/>
            <person name="Jung M."/>
            <person name="Lee S.J."/>
            <person name="Yim H.S."/>
            <person name="Lee J.H."/>
            <person name="Bhattacharya D."/>
            <person name="Yoon H.S."/>
        </authorList>
    </citation>
    <scope>NUCLEOTIDE SEQUENCE [LARGE SCALE GENOMIC DNA]</scope>
    <source>
        <strain evidence="3 4">SKKU-2015</strain>
        <tissue evidence="3">Whole body</tissue>
    </source>
</reference>
<protein>
    <submittedName>
        <fullName evidence="3">Uncharacterized protein</fullName>
    </submittedName>
</protein>
<keyword evidence="4" id="KW-1185">Reference proteome</keyword>
<proteinExistence type="predicted"/>
<sequence>MTNTHPSDQKSVEQAPPQSSSVRTHAADSFIPTHHQITDMYINLSELRNELDRLNHQVVCLETLTHSLGDKALAMPEDLGDWSQANPRLSGLVNRILQTYQLAQQVRALKAEQPLPHS</sequence>
<evidence type="ECO:0000313" key="4">
    <source>
        <dbReference type="Proteomes" id="UP000247409"/>
    </source>
</evidence>
<gene>
    <name evidence="3" type="ORF">BWQ96_06131</name>
</gene>
<evidence type="ECO:0000256" key="1">
    <source>
        <dbReference type="SAM" id="Coils"/>
    </source>
</evidence>
<organism evidence="3 4">
    <name type="scientific">Gracilariopsis chorda</name>
    <dbReference type="NCBI Taxonomy" id="448386"/>
    <lineage>
        <taxon>Eukaryota</taxon>
        <taxon>Rhodophyta</taxon>
        <taxon>Florideophyceae</taxon>
        <taxon>Rhodymeniophycidae</taxon>
        <taxon>Gracilariales</taxon>
        <taxon>Gracilariaceae</taxon>
        <taxon>Gracilariopsis</taxon>
    </lineage>
</organism>